<dbReference type="KEGG" id="fae:FAES_3292"/>
<keyword evidence="1" id="KW-0732">Signal</keyword>
<dbReference type="AlphaFoldDB" id="I0KAZ7"/>
<dbReference type="PROSITE" id="PS51257">
    <property type="entry name" value="PROKAR_LIPOPROTEIN"/>
    <property type="match status" value="1"/>
</dbReference>
<dbReference type="HOGENOM" id="CLU_1882675_0_0_10"/>
<sequence>MRHLYVLVLTLVLACKGSDPAPADTSVSATSLVGKWEYMEAYTNPNWHSIYEFKSDGTLLVTGPGSPNYYTYRVENGVLRVVYQYGPIQKDRECTNYVLPSTFGNTLVCRALGSGYCTYVPTGKETTTQFTLVRQ</sequence>
<proteinExistence type="predicted"/>
<evidence type="ECO:0000256" key="1">
    <source>
        <dbReference type="SAM" id="SignalP"/>
    </source>
</evidence>
<feature type="signal peptide" evidence="1">
    <location>
        <begin position="1"/>
        <end position="23"/>
    </location>
</feature>
<keyword evidence="3" id="KW-1185">Reference proteome</keyword>
<evidence type="ECO:0008006" key="4">
    <source>
        <dbReference type="Google" id="ProtNLM"/>
    </source>
</evidence>
<name>I0KAZ7_9BACT</name>
<dbReference type="Proteomes" id="UP000011058">
    <property type="component" value="Chromosome"/>
</dbReference>
<dbReference type="EMBL" id="HE796683">
    <property type="protein sequence ID" value="CCH01300.1"/>
    <property type="molecule type" value="Genomic_DNA"/>
</dbReference>
<feature type="chain" id="PRO_5003630401" description="Lipocalin-like domain-containing protein" evidence="1">
    <location>
        <begin position="24"/>
        <end position="135"/>
    </location>
</feature>
<organism evidence="2 3">
    <name type="scientific">Fibrella aestuarina BUZ 2</name>
    <dbReference type="NCBI Taxonomy" id="1166018"/>
    <lineage>
        <taxon>Bacteria</taxon>
        <taxon>Pseudomonadati</taxon>
        <taxon>Bacteroidota</taxon>
        <taxon>Cytophagia</taxon>
        <taxon>Cytophagales</taxon>
        <taxon>Spirosomataceae</taxon>
        <taxon>Fibrella</taxon>
    </lineage>
</organism>
<gene>
    <name evidence="2" type="ORF">FAES_3292</name>
</gene>
<evidence type="ECO:0000313" key="2">
    <source>
        <dbReference type="EMBL" id="CCH01300.1"/>
    </source>
</evidence>
<protein>
    <recommendedName>
        <fullName evidence="4">Lipocalin-like domain-containing protein</fullName>
    </recommendedName>
</protein>
<accession>I0KAZ7</accession>
<reference evidence="2 3" key="1">
    <citation type="journal article" date="2012" name="J. Bacteriol.">
        <title>Genome Sequence of Fibrella aestuarina BUZ 2T, a Filamentous Marine Bacterium.</title>
        <authorList>
            <person name="Filippini M."/>
            <person name="Qi W."/>
            <person name="Blom J."/>
            <person name="Goesmann A."/>
            <person name="Smits T.H."/>
            <person name="Bagheri H.C."/>
        </authorList>
    </citation>
    <scope>NUCLEOTIDE SEQUENCE [LARGE SCALE GENOMIC DNA]</scope>
    <source>
        <strain evidence="3">BUZ 2T</strain>
    </source>
</reference>
<dbReference type="RefSeq" id="WP_015332399.1">
    <property type="nucleotide sequence ID" value="NC_020054.1"/>
</dbReference>
<evidence type="ECO:0000313" key="3">
    <source>
        <dbReference type="Proteomes" id="UP000011058"/>
    </source>
</evidence>